<keyword evidence="3" id="KW-1185">Reference proteome</keyword>
<reference evidence="2" key="2">
    <citation type="submission" date="2022-10" db="EMBL/GenBank/DDBJ databases">
        <authorList>
            <consortium name="ENA_rothamsted_submissions"/>
            <consortium name="culmorum"/>
            <person name="King R."/>
        </authorList>
    </citation>
    <scope>NUCLEOTIDE SEQUENCE</scope>
</reference>
<protein>
    <submittedName>
        <fullName evidence="2">Uncharacterized protein</fullName>
    </submittedName>
</protein>
<evidence type="ECO:0000313" key="2">
    <source>
        <dbReference type="EMBL" id="CAG9822007.1"/>
    </source>
</evidence>
<reference evidence="2" key="1">
    <citation type="submission" date="2022-01" db="EMBL/GenBank/DDBJ databases">
        <authorList>
            <person name="King R."/>
        </authorList>
    </citation>
    <scope>NUCLEOTIDE SEQUENCE</scope>
</reference>
<dbReference type="Gene3D" id="3.30.70.1820">
    <property type="entry name" value="L1 transposable element, RRM domain"/>
    <property type="match status" value="1"/>
</dbReference>
<proteinExistence type="predicted"/>
<dbReference type="AlphaFoldDB" id="A0A9N9SG73"/>
<evidence type="ECO:0000256" key="1">
    <source>
        <dbReference type="SAM" id="Coils"/>
    </source>
</evidence>
<accession>A0A9N9SG73</accession>
<dbReference type="OrthoDB" id="10066957at2759"/>
<dbReference type="Proteomes" id="UP001153737">
    <property type="component" value="Chromosome 5"/>
</dbReference>
<dbReference type="EMBL" id="OU896711">
    <property type="protein sequence ID" value="CAG9822007.1"/>
    <property type="molecule type" value="Genomic_DNA"/>
</dbReference>
<feature type="coiled-coil region" evidence="1">
    <location>
        <begin position="46"/>
        <end position="87"/>
    </location>
</feature>
<name>A0A9N9SG73_PHACE</name>
<gene>
    <name evidence="2" type="ORF">PHAECO_LOCUS9630</name>
</gene>
<organism evidence="2 3">
    <name type="scientific">Phaedon cochleariae</name>
    <name type="common">Mustard beetle</name>
    <dbReference type="NCBI Taxonomy" id="80249"/>
    <lineage>
        <taxon>Eukaryota</taxon>
        <taxon>Metazoa</taxon>
        <taxon>Ecdysozoa</taxon>
        <taxon>Arthropoda</taxon>
        <taxon>Hexapoda</taxon>
        <taxon>Insecta</taxon>
        <taxon>Pterygota</taxon>
        <taxon>Neoptera</taxon>
        <taxon>Endopterygota</taxon>
        <taxon>Coleoptera</taxon>
        <taxon>Polyphaga</taxon>
        <taxon>Cucujiformia</taxon>
        <taxon>Chrysomeloidea</taxon>
        <taxon>Chrysomelidae</taxon>
        <taxon>Chrysomelinae</taxon>
        <taxon>Chrysomelini</taxon>
        <taxon>Phaedon</taxon>
    </lineage>
</organism>
<evidence type="ECO:0000313" key="3">
    <source>
        <dbReference type="Proteomes" id="UP001153737"/>
    </source>
</evidence>
<keyword evidence="1" id="KW-0175">Coiled coil</keyword>
<sequence>MMGLTERQKSEYRNIAKEVSKEIVHDLMGDDRFLECLADKLADKVSEKVNRRLEDLATKINTLETKIAHIQGDNENLMIRIDELEQKSKLDQLRIYGITEEREENLKPKIENISISKMGMKNVKLLQCYRIGNPNPNKSRAVIIKFENIQERNLAYDSKKLLKGCRITLVEDLTKARHEILLYAKEKIGPKMVWTMQGRIYTKVNGKKICLRSEDDVLKIDQ</sequence>